<keyword evidence="1" id="KW-0831">Ubiquinone biosynthesis</keyword>
<dbReference type="HAMAP" id="MF_02216">
    <property type="entry name" value="UbiK"/>
    <property type="match status" value="1"/>
</dbReference>
<proteinExistence type="inferred from homology"/>
<dbReference type="RefSeq" id="WP_169604631.1">
    <property type="nucleotide sequence ID" value="NZ_CP046565.1"/>
</dbReference>
<reference evidence="3" key="1">
    <citation type="submission" date="2019-12" db="EMBL/GenBank/DDBJ databases">
        <authorList>
            <person name="Awala S.I."/>
            <person name="Rhee S.K."/>
        </authorList>
    </citation>
    <scope>NUCLEOTIDE SEQUENCE [LARGE SCALE GENOMIC DNA]</scope>
    <source>
        <strain evidence="3">IM1</strain>
    </source>
</reference>
<comment type="similarity">
    <text evidence="1">Belongs to the UbiK family.</text>
</comment>
<evidence type="ECO:0000256" key="1">
    <source>
        <dbReference type="HAMAP-Rule" id="MF_02216"/>
    </source>
</evidence>
<comment type="subcellular location">
    <subcellularLocation>
        <location evidence="1">Cytoplasm</location>
    </subcellularLocation>
</comment>
<protein>
    <recommendedName>
        <fullName evidence="1">Ubiquinone biosynthesis accessory factor UbiK</fullName>
    </recommendedName>
</protein>
<sequence>MIDKTTLDELSKRLADAVPTGLLGVRDELEKNFQAVLQSALSRLNLVSREEFDVQRAVLERSRTRLEELEARIAELEKLLPPA</sequence>
<dbReference type="GO" id="GO:0006744">
    <property type="term" value="P:ubiquinone biosynthetic process"/>
    <property type="evidence" value="ECO:0007669"/>
    <property type="project" value="UniProtKB-UniRule"/>
</dbReference>
<keyword evidence="1" id="KW-0175">Coiled coil</keyword>
<dbReference type="GO" id="GO:0005829">
    <property type="term" value="C:cytosol"/>
    <property type="evidence" value="ECO:0007669"/>
    <property type="project" value="TreeGrafter"/>
</dbReference>
<evidence type="ECO:0000313" key="3">
    <source>
        <dbReference type="Proteomes" id="UP000503004"/>
    </source>
</evidence>
<dbReference type="Proteomes" id="UP000503004">
    <property type="component" value="Chromosome"/>
</dbReference>
<comment type="pathway">
    <text evidence="1">Cofactor biosynthesis; ubiquinone biosynthesis.</text>
</comment>
<organism evidence="2 3">
    <name type="scientific">Methylococcus geothermalis</name>
    <dbReference type="NCBI Taxonomy" id="2681310"/>
    <lineage>
        <taxon>Bacteria</taxon>
        <taxon>Pseudomonadati</taxon>
        <taxon>Pseudomonadota</taxon>
        <taxon>Gammaproteobacteria</taxon>
        <taxon>Methylococcales</taxon>
        <taxon>Methylococcaceae</taxon>
        <taxon>Methylococcus</taxon>
    </lineage>
</organism>
<dbReference type="PANTHER" id="PTHR38040:SF1">
    <property type="entry name" value="UBIQUINONE BIOSYNTHESIS ACCESSORY FACTOR UBIK"/>
    <property type="match status" value="1"/>
</dbReference>
<name>A0A858QCC3_9GAMM</name>
<keyword evidence="3" id="KW-1185">Reference proteome</keyword>
<feature type="coiled-coil region" evidence="1">
    <location>
        <begin position="52"/>
        <end position="79"/>
    </location>
</feature>
<dbReference type="PANTHER" id="PTHR38040">
    <property type="entry name" value="UBIQUINONE BIOSYNTHESIS ACCESSORY FACTOR UBIK"/>
    <property type="match status" value="1"/>
</dbReference>
<keyword evidence="1" id="KW-0963">Cytoplasm</keyword>
<gene>
    <name evidence="1" type="primary">ubiK</name>
    <name evidence="2" type="ORF">GNH96_07790</name>
</gene>
<dbReference type="InterPro" id="IPR007475">
    <property type="entry name" value="UbiK"/>
</dbReference>
<accession>A0A858QCC3</accession>
<dbReference type="KEGG" id="metu:GNH96_07790"/>
<dbReference type="UniPathway" id="UPA00232"/>
<dbReference type="EMBL" id="CP046565">
    <property type="protein sequence ID" value="QJD31356.1"/>
    <property type="molecule type" value="Genomic_DNA"/>
</dbReference>
<dbReference type="Pfam" id="PF04380">
    <property type="entry name" value="BMFP"/>
    <property type="match status" value="1"/>
</dbReference>
<dbReference type="AlphaFoldDB" id="A0A858QCC3"/>
<evidence type="ECO:0000313" key="2">
    <source>
        <dbReference type="EMBL" id="QJD31356.1"/>
    </source>
</evidence>
<comment type="function">
    <text evidence="1">Required for efficient ubiquinone (coenzyme Q) biosynthesis. UbiK is probably an accessory factor of Ubi enzymes and facilitates ubiquinone biosynthesis by acting as an assembly factor, a targeting factor, or both.</text>
</comment>